<sequence>MKVVDVIDATGSGDVDVSTKVAVPADGWVTNAASGRRLRLDAGVEVDRRRATAARTPRAWSSAGRSARTRSGPRLYGAASPPRTARASTPPSRRSARRARAPARAPVRRRRAAGRRGARRSVEALNAGCKALKPSRESAAPLLDVVTWREPSSGAWRCVAIDGAAGGDLVARAEDVTVLGDFRVATAAGERSSRWGTFGDEDLLTCSASFYEGGDVVALVVPAGDHGTHVAAIVGAYDAADPDKCGVAPACRIVSIKIGDSRLGTMETGAGLCRALVACRRLGVDLVNLSYGEAACLCDVGRFVELSEKLVRGGDRGAIFCSSAGNNGPALSTVGAPGATSSALLGIGAYVNPAMCGDLYAMRSPAVNPGGAAPGSAEEAHRGGVLYSFSSRGPSPDGGPGVSVVAPGGAVASIPKYTLQPQRLMHGTSMSSPNACGSLACLVGALKAENVPYTPDAVRRAVEATATPLPGVPPTDQGRGLLAVDAAFDLLADSAGARQNSNVRYEVAVPSRAPGGPGAPPGRGIYLRELAETSAPAEVAVSVAPRFQNDALVAARAKADFRRNVVLESTAPWVTVGEKLVLTHAGKALTVKVDPTQACAVGRGPATAQVIGRDADADPGAPPLFVVPVTVVRPSPPQETVAFPAQTFEAGAIARAFVAPPEGAGSATLKVSCRPTDASSTRGRRLFHVHSVQLGMQESYASHNVHKRAWLHDGDDFVYELPDLAPGRTLEVCLSQDWNSLEPCHVEATLTFKAGVAEAGDVVLRGTRSLAELDAHLPAWSRESVVVSPQLKLKTWRRPLRPLASRIKPCVDGERDAWPGDAAAAAGDGRREDSVAYELELDYEWAHPKDGVAATVGLRFAGDELVYDAPVEGQHAEVRDKETKKVVGWRDARVYGDAAKGCEGGRSYEATLTLRHDDPAVLETMRDAECWLEHALTKEIACPVYSHKHAGYAGDASGKMKEVKLLPGERKRAYGAPPKEKDLPKDAQPGDVLLGTCSLAREAANSEGPSRRAASTLWYHVPPRSKNTKDPKPKPPKKNATDGAGDAAAARTFLGAAFASLDDEAAVALANATLAKHLATLKKEAPKLALADEALFALGDAVAAYDADKRLEVATRNLERAAAKASPRWRAAHGDLDGVNGTQPVEPGNASLVVDAAAALRAGVDEAAVARHRATRAPDEDAFAAREAFESAKAAAATDARRTRRSSRPSAGRPRRARPSPRTAAPRRRRRWAPRSRTSRRGSTPRRARRPRALEGRPAAGRGQAGLALGALNAFLSSKKAKTASPDDLTDLSEARRLLSRSSAGALADAAAKKPRRLPPKGATP</sequence>
<dbReference type="EC" id="3.4.21.62" evidence="6"/>
<feature type="region of interest" description="Disordered" evidence="8">
    <location>
        <begin position="48"/>
        <end position="119"/>
    </location>
</feature>
<dbReference type="InterPro" id="IPR036852">
    <property type="entry name" value="Peptidase_S8/S53_dom_sf"/>
</dbReference>
<proteinExistence type="inferred from homology"/>
<keyword evidence="14" id="KW-1185">Reference proteome</keyword>
<dbReference type="SUPFAM" id="SSF52743">
    <property type="entry name" value="Subtilisin-like"/>
    <property type="match status" value="1"/>
</dbReference>
<dbReference type="PROSITE" id="PS00138">
    <property type="entry name" value="SUBTILASE_SER"/>
    <property type="match status" value="1"/>
</dbReference>
<evidence type="ECO:0000313" key="14">
    <source>
        <dbReference type="Proteomes" id="UP001363151"/>
    </source>
</evidence>
<dbReference type="InterPro" id="IPR022229">
    <property type="entry name" value="TPPII_Ig-like-2"/>
</dbReference>
<feature type="compositionally biased region" description="Basic residues" evidence="8">
    <location>
        <begin position="1202"/>
        <end position="1251"/>
    </location>
</feature>
<feature type="compositionally biased region" description="Low complexity" evidence="8">
    <location>
        <begin position="1301"/>
        <end position="1310"/>
    </location>
</feature>
<reference evidence="13 14" key="1">
    <citation type="submission" date="2024-03" db="EMBL/GenBank/DDBJ databases">
        <title>Aureococcus anophagefferens CCMP1851 and Kratosvirus quantuckense: Draft genome of a second virus-susceptible host strain in the model system.</title>
        <authorList>
            <person name="Chase E."/>
            <person name="Truchon A.R."/>
            <person name="Schepens W."/>
            <person name="Wilhelm S.W."/>
        </authorList>
    </citation>
    <scope>NUCLEOTIDE SEQUENCE [LARGE SCALE GENOMIC DNA]</scope>
    <source>
        <strain evidence="13 14">CCMP1851</strain>
    </source>
</reference>
<evidence type="ECO:0000256" key="3">
    <source>
        <dbReference type="ARBA" id="ARBA00022801"/>
    </source>
</evidence>
<feature type="compositionally biased region" description="Low complexity" evidence="8">
    <location>
        <begin position="53"/>
        <end position="93"/>
    </location>
</feature>
<dbReference type="PANTHER" id="PTHR43806:SF14">
    <property type="entry name" value="TRIPEPTIDYL-PEPTIDASE 2"/>
    <property type="match status" value="1"/>
</dbReference>
<evidence type="ECO:0000256" key="4">
    <source>
        <dbReference type="ARBA" id="ARBA00022825"/>
    </source>
</evidence>
<comment type="caution">
    <text evidence="13">The sequence shown here is derived from an EMBL/GenBank/DDBJ whole genome shotgun (WGS) entry which is preliminary data.</text>
</comment>
<evidence type="ECO:0000259" key="9">
    <source>
        <dbReference type="Pfam" id="PF00082"/>
    </source>
</evidence>
<dbReference type="InterPro" id="IPR046940">
    <property type="entry name" value="TPPII_Ig-like_sf"/>
</dbReference>
<dbReference type="EMBL" id="JBBJCI010000286">
    <property type="protein sequence ID" value="KAK7236216.1"/>
    <property type="molecule type" value="Genomic_DNA"/>
</dbReference>
<dbReference type="Pfam" id="PF21223">
    <property type="entry name" value="TPPII_Ig-like-1"/>
    <property type="match status" value="1"/>
</dbReference>
<dbReference type="PROSITE" id="PS51892">
    <property type="entry name" value="SUBTILASE"/>
    <property type="match status" value="1"/>
</dbReference>
<protein>
    <recommendedName>
        <fullName evidence="6">subtilisin</fullName>
        <ecNumber evidence="6">3.4.21.62</ecNumber>
    </recommendedName>
</protein>
<name>A0ABR1FR63_AURAN</name>
<feature type="domain" description="Tripeptidyl-peptidase II first Ig-like" evidence="11">
    <location>
        <begin position="522"/>
        <end position="632"/>
    </location>
</feature>
<evidence type="ECO:0000256" key="7">
    <source>
        <dbReference type="PROSITE-ProRule" id="PRU01240"/>
    </source>
</evidence>
<dbReference type="InterPro" id="IPR023828">
    <property type="entry name" value="Peptidase_S8_Ser-AS"/>
</dbReference>
<dbReference type="Gene3D" id="3.40.50.200">
    <property type="entry name" value="Peptidase S8/S53 domain"/>
    <property type="match status" value="1"/>
</dbReference>
<evidence type="ECO:0000256" key="2">
    <source>
        <dbReference type="ARBA" id="ARBA00022670"/>
    </source>
</evidence>
<feature type="region of interest" description="Disordered" evidence="8">
    <location>
        <begin position="1003"/>
        <end position="1045"/>
    </location>
</feature>
<evidence type="ECO:0000256" key="1">
    <source>
        <dbReference type="ARBA" id="ARBA00011073"/>
    </source>
</evidence>
<evidence type="ECO:0000256" key="6">
    <source>
        <dbReference type="ARBA" id="ARBA00023619"/>
    </source>
</evidence>
<feature type="domain" description="Tripeptidyl peptidase II second Ig-like" evidence="10">
    <location>
        <begin position="785"/>
        <end position="988"/>
    </location>
</feature>
<dbReference type="InterPro" id="IPR050131">
    <property type="entry name" value="Peptidase_S8_subtilisin-like"/>
</dbReference>
<dbReference type="Pfam" id="PF12580">
    <property type="entry name" value="TPPII"/>
    <property type="match status" value="1"/>
</dbReference>
<evidence type="ECO:0000313" key="13">
    <source>
        <dbReference type="EMBL" id="KAK7236216.1"/>
    </source>
</evidence>
<dbReference type="Proteomes" id="UP001363151">
    <property type="component" value="Unassembled WGS sequence"/>
</dbReference>
<comment type="catalytic activity">
    <reaction evidence="5">
        <text>Hydrolysis of proteins with broad specificity for peptide bonds, and a preference for a large uncharged residue in P1. Hydrolyzes peptide amides.</text>
        <dbReference type="EC" id="3.4.21.62"/>
    </reaction>
</comment>
<comment type="similarity">
    <text evidence="1 7">Belongs to the peptidase S8 family.</text>
</comment>
<feature type="active site" description="Charge relay system" evidence="7">
    <location>
        <position position="226"/>
    </location>
</feature>
<evidence type="ECO:0000256" key="8">
    <source>
        <dbReference type="SAM" id="MobiDB-lite"/>
    </source>
</evidence>
<accession>A0ABR1FR63</accession>
<gene>
    <name evidence="13" type="ORF">SO694_00060254</name>
</gene>
<feature type="active site" description="Charge relay system" evidence="7">
    <location>
        <position position="429"/>
    </location>
</feature>
<feature type="region of interest" description="Disordered" evidence="8">
    <location>
        <begin position="1193"/>
        <end position="1262"/>
    </location>
</feature>
<dbReference type="PANTHER" id="PTHR43806">
    <property type="entry name" value="PEPTIDASE S8"/>
    <property type="match status" value="1"/>
</dbReference>
<feature type="active site" description="Charge relay system" evidence="7">
    <location>
        <position position="181"/>
    </location>
</feature>
<feature type="compositionally biased region" description="Basic residues" evidence="8">
    <location>
        <begin position="94"/>
        <end position="119"/>
    </location>
</feature>
<evidence type="ECO:0000259" key="12">
    <source>
        <dbReference type="Pfam" id="PF21316"/>
    </source>
</evidence>
<evidence type="ECO:0000256" key="5">
    <source>
        <dbReference type="ARBA" id="ARBA00023529"/>
    </source>
</evidence>
<dbReference type="InterPro" id="IPR000209">
    <property type="entry name" value="Peptidase_S8/S53_dom"/>
</dbReference>
<dbReference type="Gene3D" id="2.60.40.3170">
    <property type="match status" value="1"/>
</dbReference>
<dbReference type="Pfam" id="PF21316">
    <property type="entry name" value="TPPII_GBD"/>
    <property type="match status" value="1"/>
</dbReference>
<dbReference type="InterPro" id="IPR048384">
    <property type="entry name" value="TPPII_GBD"/>
</dbReference>
<evidence type="ECO:0000259" key="11">
    <source>
        <dbReference type="Pfam" id="PF21223"/>
    </source>
</evidence>
<evidence type="ECO:0000259" key="10">
    <source>
        <dbReference type="Pfam" id="PF12580"/>
    </source>
</evidence>
<keyword evidence="4 7" id="KW-0720">Serine protease</keyword>
<dbReference type="Pfam" id="PF00082">
    <property type="entry name" value="Peptidase_S8"/>
    <property type="match status" value="1"/>
</dbReference>
<organism evidence="13 14">
    <name type="scientific">Aureococcus anophagefferens</name>
    <name type="common">Harmful bloom alga</name>
    <dbReference type="NCBI Taxonomy" id="44056"/>
    <lineage>
        <taxon>Eukaryota</taxon>
        <taxon>Sar</taxon>
        <taxon>Stramenopiles</taxon>
        <taxon>Ochrophyta</taxon>
        <taxon>Pelagophyceae</taxon>
        <taxon>Pelagomonadales</taxon>
        <taxon>Pelagomonadaceae</taxon>
        <taxon>Aureococcus</taxon>
    </lineage>
</organism>
<keyword evidence="3 7" id="KW-0378">Hydrolase</keyword>
<feature type="region of interest" description="Disordered" evidence="8">
    <location>
        <begin position="1301"/>
        <end position="1325"/>
    </location>
</feature>
<feature type="domain" description="Peptidase S8/S53" evidence="9">
    <location>
        <begin position="223"/>
        <end position="469"/>
    </location>
</feature>
<dbReference type="InterPro" id="IPR048383">
    <property type="entry name" value="TPPII_Ig-like-1"/>
</dbReference>
<keyword evidence="2 7" id="KW-0645">Protease</keyword>
<feature type="domain" description="Tripeptidyl-peptidase II galactose-binding" evidence="12">
    <location>
        <begin position="648"/>
        <end position="741"/>
    </location>
</feature>